<dbReference type="Proteomes" id="UP000004105">
    <property type="component" value="Unassembled WGS sequence"/>
</dbReference>
<organism evidence="1 2">
    <name type="scientific">Neisseria bacilliformis ATCC BAA-1200</name>
    <dbReference type="NCBI Taxonomy" id="888742"/>
    <lineage>
        <taxon>Bacteria</taxon>
        <taxon>Pseudomonadati</taxon>
        <taxon>Pseudomonadota</taxon>
        <taxon>Betaproteobacteria</taxon>
        <taxon>Neisseriales</taxon>
        <taxon>Neisseriaceae</taxon>
        <taxon>Neisseria</taxon>
    </lineage>
</organism>
<dbReference type="EMBL" id="AFAY01000049">
    <property type="protein sequence ID" value="EGF08657.1"/>
    <property type="molecule type" value="Genomic_DNA"/>
</dbReference>
<name>F2BFG7_9NEIS</name>
<evidence type="ECO:0000313" key="1">
    <source>
        <dbReference type="EMBL" id="EGF08657.1"/>
    </source>
</evidence>
<gene>
    <name evidence="1" type="ORF">HMPREF9123_2474</name>
</gene>
<comment type="caution">
    <text evidence="1">The sequence shown here is derived from an EMBL/GenBank/DDBJ whole genome shotgun (WGS) entry which is preliminary data.</text>
</comment>
<accession>F2BFG7</accession>
<dbReference type="HOGENOM" id="CLU_1852529_0_0_4"/>
<keyword evidence="2" id="KW-1185">Reference proteome</keyword>
<evidence type="ECO:0000313" key="2">
    <source>
        <dbReference type="Proteomes" id="UP000004105"/>
    </source>
</evidence>
<dbReference type="OrthoDB" id="8601959at2"/>
<dbReference type="STRING" id="267212.GCA_001063965_01822"/>
<protein>
    <submittedName>
        <fullName evidence="1">Uncharacterized protein</fullName>
    </submittedName>
</protein>
<reference evidence="1 2" key="1">
    <citation type="submission" date="2011-02" db="EMBL/GenBank/DDBJ databases">
        <authorList>
            <person name="Muzny D."/>
            <person name="Qin X."/>
            <person name="Deng J."/>
            <person name="Jiang H."/>
            <person name="Liu Y."/>
            <person name="Qu J."/>
            <person name="Song X.-Z."/>
            <person name="Zhang L."/>
            <person name="Thornton R."/>
            <person name="Coyle M."/>
            <person name="Francisco L."/>
            <person name="Jackson L."/>
            <person name="Javaid M."/>
            <person name="Korchina V."/>
            <person name="Kovar C."/>
            <person name="Mata R."/>
            <person name="Mathew T."/>
            <person name="Ngo R."/>
            <person name="Nguyen L."/>
            <person name="Nguyen N."/>
            <person name="Okwuonu G."/>
            <person name="Ongeri F."/>
            <person name="Pham C."/>
            <person name="Simmons D."/>
            <person name="Wilczek-Boney K."/>
            <person name="Hale W."/>
            <person name="Jakkamsetti A."/>
            <person name="Pham P."/>
            <person name="Ruth R."/>
            <person name="San Lucas F."/>
            <person name="Warren J."/>
            <person name="Zhang J."/>
            <person name="Zhao Z."/>
            <person name="Zhou C."/>
            <person name="Zhu D."/>
            <person name="Lee S."/>
            <person name="Bess C."/>
            <person name="Blankenburg K."/>
            <person name="Forbes L."/>
            <person name="Fu Q."/>
            <person name="Gubbala S."/>
            <person name="Hirani K."/>
            <person name="Jayaseelan J.C."/>
            <person name="Lara F."/>
            <person name="Munidasa M."/>
            <person name="Palculict T."/>
            <person name="Patil S."/>
            <person name="Pu L.-L."/>
            <person name="Saada N."/>
            <person name="Tang L."/>
            <person name="Weissenberger G."/>
            <person name="Zhu Y."/>
            <person name="Hemphill L."/>
            <person name="Shang Y."/>
            <person name="Youmans B."/>
            <person name="Ayvaz T."/>
            <person name="Ross M."/>
            <person name="Santibanez J."/>
            <person name="Aqrawi P."/>
            <person name="Gross S."/>
            <person name="Joshi V."/>
            <person name="Fowler G."/>
            <person name="Nazareth L."/>
            <person name="Reid J."/>
            <person name="Worley K."/>
            <person name="Petrosino J."/>
            <person name="Highlander S."/>
            <person name="Gibbs R."/>
        </authorList>
    </citation>
    <scope>NUCLEOTIDE SEQUENCE [LARGE SCALE GENOMIC DNA]</scope>
    <source>
        <strain evidence="1 2">ATCC BAA-1200</strain>
    </source>
</reference>
<proteinExistence type="predicted"/>
<sequence>MKHDLRELLLLLYLKNNPKLAHQIYIYSYLGITDAVHNPFQFVSADLPPNMRKSVILQNIPAGEMLQAFISPIEGGGYEIENSVIYGNKAGVLVEIGLDKSKIDRSGKYKQFQQLADSMLRQYRDF</sequence>
<dbReference type="RefSeq" id="WP_007343479.1">
    <property type="nucleotide sequence ID" value="NZ_GL878494.1"/>
</dbReference>
<dbReference type="AlphaFoldDB" id="F2BFG7"/>